<dbReference type="InterPro" id="IPR031726">
    <property type="entry name" value="PglL_A"/>
</dbReference>
<evidence type="ECO:0000256" key="2">
    <source>
        <dbReference type="ARBA" id="ARBA00022692"/>
    </source>
</evidence>
<protein>
    <submittedName>
        <fullName evidence="9">O-antigen ligase C-terminal domain-containing protein</fullName>
    </submittedName>
</protein>
<feature type="transmembrane region" description="Helical" evidence="5">
    <location>
        <begin position="338"/>
        <end position="363"/>
    </location>
</feature>
<comment type="subcellular location">
    <subcellularLocation>
        <location evidence="1">Membrane</location>
        <topology evidence="1">Multi-pass membrane protein</topology>
    </subcellularLocation>
</comment>
<proteinExistence type="predicted"/>
<dbReference type="PANTHER" id="PTHR37422:SF21">
    <property type="entry name" value="EXOQ-LIKE PROTEIN"/>
    <property type="match status" value="1"/>
</dbReference>
<feature type="transmembrane region" description="Helical" evidence="5">
    <location>
        <begin position="7"/>
        <end position="26"/>
    </location>
</feature>
<evidence type="ECO:0000256" key="5">
    <source>
        <dbReference type="SAM" id="Phobius"/>
    </source>
</evidence>
<keyword evidence="3 5" id="KW-1133">Transmembrane helix</keyword>
<evidence type="ECO:0000256" key="1">
    <source>
        <dbReference type="ARBA" id="ARBA00004141"/>
    </source>
</evidence>
<dbReference type="GO" id="GO:0016874">
    <property type="term" value="F:ligase activity"/>
    <property type="evidence" value="ECO:0007669"/>
    <property type="project" value="UniProtKB-KW"/>
</dbReference>
<dbReference type="EMBL" id="CP074347">
    <property type="protein sequence ID" value="USV00521.1"/>
    <property type="molecule type" value="Genomic_DNA"/>
</dbReference>
<organism evidence="9 10">
    <name type="scientific">Serratia entomophila</name>
    <dbReference type="NCBI Taxonomy" id="42906"/>
    <lineage>
        <taxon>Bacteria</taxon>
        <taxon>Pseudomonadati</taxon>
        <taxon>Pseudomonadota</taxon>
        <taxon>Gammaproteobacteria</taxon>
        <taxon>Enterobacterales</taxon>
        <taxon>Yersiniaceae</taxon>
        <taxon>Serratia</taxon>
    </lineage>
</organism>
<evidence type="ECO:0000313" key="10">
    <source>
        <dbReference type="Proteomes" id="UP001056873"/>
    </source>
</evidence>
<feature type="transmembrane region" description="Helical" evidence="5">
    <location>
        <begin position="173"/>
        <end position="193"/>
    </location>
</feature>
<dbReference type="InterPro" id="IPR021797">
    <property type="entry name" value="Wzy_C_2"/>
</dbReference>
<feature type="transmembrane region" description="Helical" evidence="5">
    <location>
        <begin position="223"/>
        <end position="238"/>
    </location>
</feature>
<feature type="transmembrane region" description="Helical" evidence="5">
    <location>
        <begin position="200"/>
        <end position="217"/>
    </location>
</feature>
<dbReference type="PANTHER" id="PTHR37422">
    <property type="entry name" value="TEICHURONIC ACID BIOSYNTHESIS PROTEIN TUAE"/>
    <property type="match status" value="1"/>
</dbReference>
<evidence type="ECO:0000259" key="8">
    <source>
        <dbReference type="Pfam" id="PF15864"/>
    </source>
</evidence>
<feature type="transmembrane region" description="Helical" evidence="5">
    <location>
        <begin position="125"/>
        <end position="153"/>
    </location>
</feature>
<evidence type="ECO:0000256" key="4">
    <source>
        <dbReference type="ARBA" id="ARBA00023136"/>
    </source>
</evidence>
<feature type="transmembrane region" description="Helical" evidence="5">
    <location>
        <begin position="427"/>
        <end position="451"/>
    </location>
</feature>
<dbReference type="Pfam" id="PF11846">
    <property type="entry name" value="Wzy_C_2"/>
    <property type="match status" value="1"/>
</dbReference>
<feature type="transmembrane region" description="Helical" evidence="5">
    <location>
        <begin position="73"/>
        <end position="90"/>
    </location>
</feature>
<feature type="domain" description="Protein glycosylation ligase" evidence="8">
    <location>
        <begin position="160"/>
        <end position="185"/>
    </location>
</feature>
<evidence type="ECO:0000259" key="7">
    <source>
        <dbReference type="Pfam" id="PF11846"/>
    </source>
</evidence>
<feature type="transmembrane region" description="Helical" evidence="5">
    <location>
        <begin position="375"/>
        <end position="392"/>
    </location>
</feature>
<dbReference type="Pfam" id="PF04932">
    <property type="entry name" value="Wzy_C"/>
    <property type="match status" value="1"/>
</dbReference>
<keyword evidence="4 5" id="KW-0472">Membrane</keyword>
<feature type="transmembrane region" description="Helical" evidence="5">
    <location>
        <begin position="41"/>
        <end position="61"/>
    </location>
</feature>
<evidence type="ECO:0000259" key="6">
    <source>
        <dbReference type="Pfam" id="PF04932"/>
    </source>
</evidence>
<sequence length="560" mass="61276">MNSKSALGAVALSLLLVWMLAILPIYQPNMGGVGLALPQNIFAWGAMALLTLIVSLALCAGRWPVVTTPTARLLFIGMVVLALPLLYTRPEWREAALWRCAGLLGGWLFYLACLQLRPSSRQRSLLLHGLLCAVAIQALLAFLQLFAPTLAWVAPDGGRVYGIFQQPNVFANFIATGLALTLLLLLSPTYALAGGERRRRALLLALATGFSALLVLIQSRAGWLGGALAAALLLWRFGRCRPGNTRLACGALLLGVAIGLVVVLSGFGLSERTGLLNRSDSNGARLAMLHDVGAMILAKPLSGWGYGGFEYSFLHFRLDEMPWREVWEVASHPHNEILLWWVEGGLPALAGIVLILAAGALLLRQAWRRDRQESTGDRIGLFLVLLPILLHTQLEYPFYLSAPHWLVFLLLLALLDGQTGAQRPLPAAKALAVPVAALAAGALVMLSFAWVGGLALTQAERTMLVNIDSIEALPEPAAWIHRERKTFDEQSHALLVYNQTQDEGLLTSHRQWADAYLQRRIDANVYATLIMILRHQGANAEADARLREAAFFFPRDPRFR</sequence>
<dbReference type="InterPro" id="IPR007016">
    <property type="entry name" value="O-antigen_ligase-rel_domated"/>
</dbReference>
<accession>A0ABY5CR60</accession>
<evidence type="ECO:0000256" key="3">
    <source>
        <dbReference type="ARBA" id="ARBA00022989"/>
    </source>
</evidence>
<gene>
    <name evidence="9" type="ORF">KFQ06_21270</name>
</gene>
<keyword evidence="9" id="KW-0436">Ligase</keyword>
<dbReference type="Proteomes" id="UP001056873">
    <property type="component" value="Chromosome"/>
</dbReference>
<evidence type="ECO:0000313" key="9">
    <source>
        <dbReference type="EMBL" id="USV00521.1"/>
    </source>
</evidence>
<dbReference type="Pfam" id="PF15864">
    <property type="entry name" value="PglL_A"/>
    <property type="match status" value="1"/>
</dbReference>
<name>A0ABY5CR60_9GAMM</name>
<reference evidence="9" key="1">
    <citation type="journal article" date="2022" name="BMC Genomics">
        <title>Genome sequence of the entomopathogenic Serratia entomophila isolate 626 and characterisation of the species specific itaconate degradation pathway.</title>
        <authorList>
            <person name="Vaughan A.L."/>
            <person name="Altermann E."/>
            <person name="Glare T.R."/>
            <person name="Hurst M.R.H."/>
        </authorList>
    </citation>
    <scope>NUCLEOTIDE SEQUENCE</scope>
    <source>
        <strain evidence="9">626</strain>
    </source>
</reference>
<feature type="domain" description="Virulence factor membrane-bound polymerase C-terminal" evidence="7">
    <location>
        <begin position="381"/>
        <end position="557"/>
    </location>
</feature>
<feature type="transmembrane region" description="Helical" evidence="5">
    <location>
        <begin position="96"/>
        <end position="113"/>
    </location>
</feature>
<dbReference type="RefSeq" id="WP_234586514.1">
    <property type="nucleotide sequence ID" value="NZ_CAMIPG010000007.1"/>
</dbReference>
<keyword evidence="10" id="KW-1185">Reference proteome</keyword>
<keyword evidence="2 5" id="KW-0812">Transmembrane</keyword>
<dbReference type="InterPro" id="IPR051533">
    <property type="entry name" value="WaaL-like"/>
</dbReference>
<feature type="transmembrane region" description="Helical" evidence="5">
    <location>
        <begin position="250"/>
        <end position="269"/>
    </location>
</feature>
<dbReference type="GeneID" id="75024532"/>
<feature type="domain" description="O-antigen ligase-related" evidence="6">
    <location>
        <begin position="210"/>
        <end position="352"/>
    </location>
</feature>